<evidence type="ECO:0000259" key="15">
    <source>
        <dbReference type="PROSITE" id="PS51424"/>
    </source>
</evidence>
<dbReference type="Gene3D" id="3.40.50.300">
    <property type="entry name" value="P-loop containing nucleotide triphosphate hydrolases"/>
    <property type="match status" value="1"/>
</dbReference>
<dbReference type="InterPro" id="IPR027417">
    <property type="entry name" value="P-loop_NTPase"/>
</dbReference>
<dbReference type="GO" id="GO:0005525">
    <property type="term" value="F:GTP binding"/>
    <property type="evidence" value="ECO:0007669"/>
    <property type="project" value="UniProtKB-KW"/>
</dbReference>
<comment type="cofactor">
    <cofactor evidence="1">
        <name>Mg(2+)</name>
        <dbReference type="ChEBI" id="CHEBI:18420"/>
    </cofactor>
</comment>
<dbReference type="Gene3D" id="1.25.40.20">
    <property type="entry name" value="Ankyrin repeat-containing domain"/>
    <property type="match status" value="1"/>
</dbReference>
<feature type="region of interest" description="Disordered" evidence="12">
    <location>
        <begin position="2277"/>
        <end position="2321"/>
    </location>
</feature>
<keyword evidence="7" id="KW-0547">Nucleotide-binding</keyword>
<evidence type="ECO:0000256" key="11">
    <source>
        <dbReference type="ARBA" id="ARBA00048679"/>
    </source>
</evidence>
<dbReference type="SUPFAM" id="SSF52540">
    <property type="entry name" value="P-loop containing nucleoside triphosphate hydrolases"/>
    <property type="match status" value="1"/>
</dbReference>
<keyword evidence="3" id="KW-0723">Serine/threonine-protein kinase</keyword>
<evidence type="ECO:0000256" key="9">
    <source>
        <dbReference type="ARBA" id="ARBA00022840"/>
    </source>
</evidence>
<dbReference type="Gene3D" id="3.30.70.1390">
    <property type="entry name" value="ROC domain from the Parkinson's disease-associated leucine-rich repeat kinase 2"/>
    <property type="match status" value="1"/>
</dbReference>
<evidence type="ECO:0000256" key="10">
    <source>
        <dbReference type="ARBA" id="ARBA00047899"/>
    </source>
</evidence>
<keyword evidence="17" id="KW-1185">Reference proteome</keyword>
<evidence type="ECO:0000313" key="16">
    <source>
        <dbReference type="EMBL" id="VDK20804.1"/>
    </source>
</evidence>
<dbReference type="Gene3D" id="1.10.510.10">
    <property type="entry name" value="Transferase(Phosphotransferase) domain 1"/>
    <property type="match status" value="1"/>
</dbReference>
<reference evidence="18" key="1">
    <citation type="submission" date="2016-04" db="UniProtKB">
        <authorList>
            <consortium name="WormBaseParasite"/>
        </authorList>
    </citation>
    <scope>IDENTIFICATION</scope>
</reference>
<dbReference type="SMART" id="SM00220">
    <property type="entry name" value="S_TKc"/>
    <property type="match status" value="1"/>
</dbReference>
<feature type="compositionally biased region" description="Basic residues" evidence="12">
    <location>
        <begin position="2304"/>
        <end position="2320"/>
    </location>
</feature>
<accession>A0A158R6K2</accession>
<keyword evidence="9" id="KW-0067">ATP-binding</keyword>
<dbReference type="GO" id="GO:0004674">
    <property type="term" value="F:protein serine/threonine kinase activity"/>
    <property type="evidence" value="ECO:0007669"/>
    <property type="project" value="UniProtKB-KW"/>
</dbReference>
<dbReference type="GO" id="GO:0009966">
    <property type="term" value="P:regulation of signal transduction"/>
    <property type="evidence" value="ECO:0007669"/>
    <property type="project" value="UniProtKB-ARBA"/>
</dbReference>
<feature type="compositionally biased region" description="Low complexity" evidence="12">
    <location>
        <begin position="2277"/>
        <end position="2286"/>
    </location>
</feature>
<feature type="chain" id="PRO_5043135823" description="non-specific serine/threonine protein kinase" evidence="13">
    <location>
        <begin position="26"/>
        <end position="3114"/>
    </location>
</feature>
<dbReference type="InterPro" id="IPR011009">
    <property type="entry name" value="Kinase-like_dom_sf"/>
</dbReference>
<dbReference type="PANTHER" id="PTHR48051">
    <property type="match status" value="1"/>
</dbReference>
<evidence type="ECO:0000259" key="14">
    <source>
        <dbReference type="PROSITE" id="PS50011"/>
    </source>
</evidence>
<dbReference type="PROSITE" id="PS50011">
    <property type="entry name" value="PROTEIN_KINASE_DOM"/>
    <property type="match status" value="1"/>
</dbReference>
<dbReference type="WBParaSite" id="TASK_0000037501-mRNA-1">
    <property type="protein sequence ID" value="TASK_0000037501-mRNA-1"/>
    <property type="gene ID" value="TASK_0000037501"/>
</dbReference>
<dbReference type="Gene3D" id="3.80.10.10">
    <property type="entry name" value="Ribonuclease Inhibitor"/>
    <property type="match status" value="2"/>
</dbReference>
<dbReference type="EC" id="2.7.11.1" evidence="2"/>
<dbReference type="InterPro" id="IPR003591">
    <property type="entry name" value="Leu-rich_rpt_typical-subtyp"/>
</dbReference>
<dbReference type="Pfam" id="PF00560">
    <property type="entry name" value="LRR_1"/>
    <property type="match status" value="1"/>
</dbReference>
<dbReference type="InterPro" id="IPR020859">
    <property type="entry name" value="ROC"/>
</dbReference>
<dbReference type="GO" id="GO:0005737">
    <property type="term" value="C:cytoplasm"/>
    <property type="evidence" value="ECO:0007669"/>
    <property type="project" value="TreeGrafter"/>
</dbReference>
<keyword evidence="13" id="KW-0732">Signal</keyword>
<dbReference type="SMART" id="SM00364">
    <property type="entry name" value="LRR_BAC"/>
    <property type="match status" value="6"/>
</dbReference>
<feature type="domain" description="Roc" evidence="15">
    <location>
        <begin position="1145"/>
        <end position="1365"/>
    </location>
</feature>
<dbReference type="Proteomes" id="UP000282613">
    <property type="component" value="Unassembled WGS sequence"/>
</dbReference>
<evidence type="ECO:0000256" key="13">
    <source>
        <dbReference type="SAM" id="SignalP"/>
    </source>
</evidence>
<dbReference type="EMBL" id="UYRS01000046">
    <property type="protein sequence ID" value="VDK20804.1"/>
    <property type="molecule type" value="Genomic_DNA"/>
</dbReference>
<protein>
    <recommendedName>
        <fullName evidence="2">non-specific serine/threonine protein kinase</fullName>
        <ecNumber evidence="2">2.7.11.1</ecNumber>
    </recommendedName>
</protein>
<dbReference type="GO" id="GO:0005524">
    <property type="term" value="F:ATP binding"/>
    <property type="evidence" value="ECO:0007669"/>
    <property type="project" value="UniProtKB-KW"/>
</dbReference>
<gene>
    <name evidence="16" type="ORF">TASK_LOCUS376</name>
</gene>
<dbReference type="InterPro" id="IPR032171">
    <property type="entry name" value="COR-A"/>
</dbReference>
<dbReference type="InterPro" id="IPR001611">
    <property type="entry name" value="Leu-rich_rpt"/>
</dbReference>
<feature type="compositionally biased region" description="Basic and acidic residues" evidence="12">
    <location>
        <begin position="1845"/>
        <end position="1860"/>
    </location>
</feature>
<sequence>MVDCAWDLRACDILLSAGVLALCCAKQCPSSCHDTLDIFFGSSSKPDSAIFDIVCLLISSWIKFLQKLEEASISGNVGTLQSLLKLFSTSTCTYRSYTDPSLRLDSLELEELRDFTFLSMGTDSILARSRAPTGSSQRQNASSTRNFFNMIAEGAGKALNAFFTVGEQVRGVGGESAIFETDLLARRTRNVAAQLTQRFLNLMLIKAIEKSDFAIINVLLDFGFRLQAVPRPSTHRHAPVIPTIDTVVWRAEEKRANPIEWRLGSPSGESWLEAALRANEDTPLLAAIRKDLLAGDVFSRLIKEGPHLLMLPSAGGILPVHLMAALGRREMLSVILASNNASLDIVEDRGLSTLLIASFYGHVDCVRAILEYPSVENEDEEEEEEEVELEESSVMTSSASASLKSISPVDALRCVNLQWHFWKGGTNSLVLPIQCNDNGSGGDEYFLDASFNALHIAIVTGNTELVECLLDYVKEAPEDYADWLADAAVSTIRYHNDALTIKSDSIPDEAQPLANQAHASLLCSLPGLACCLDNVKTEGPSIATEMLRLLSTVQNRKGSAGNGLLHYLLDSQRYNLVGGLLFQQQHRTNKTMIDWSNRLLCQHLNAEARDVDVFSTLLTDWLSWSSLEALTKLNLANNAISGLPMCLLTQLPQLQDLDLSRNEISTLPDLTLLASVSTVNTILAPSLTRLDLSNNALITLPPWIFGVVVGADGGGGTPHVRDRLASARSGVVKPTSGSLGKVTFAPRLSILRVCGNRLRSVPRQMWLARHLQCLDLSANSLTELPRASIEEVLSAAVLRSESSPDPSVNRARDPSCLPHIPNSVQLITMLKSTKDAGIPSSASAVITVDVTGTGVHRNRGLLHLWLQGNRLPRLPLAEPTPTRQTGDEKGPQGGVGLVHLAPALTSLDVSGNRLAGPFPPPALFPPNLVHLDLSNNRISIVAGGRNAGDGVEAGGGFEASNVEEHKASAISDGQLKHLFHLNLRGNCISVFNPVSSHSSEGGGEASLWFPELASLDLSENTDLISLGSAVCRLEKLSSLELDGCTSLFELPPDLWRLSKLKSLTLFNTPAYERLVREIRSGDETNVRKTSRHAMNNQRRRIGKSPVLSTLTDGVTVGTANATTSPAMPVLNTKTVLDYLKLLPRSSRPYNKVRLMVIGSRGVGKTSLIKALLRSEGQDVQTEENSTPTSSVTLTPFHITRHWPTDRTRNEWTETVNFTVWDFHNPPESTHSSSPIAAMVEEVESVMSAVQQLSMSRSTVYVVVWNAMDAPDALHGVARHLVAIQTRASNAPVLLVATHADAATSSEASDLAERCFIRCTDPASMGLSQQIVGHFLVDSHNNCIDTSSREGFYHLATAIHHAANYLRPPFRKPIVDAKLGPGRQRLLSFPVPLVYHELEEVTRDLADDLHRVGIPPIVSLDDYVAEVNCRLQTSGGLDSPEEVRSALTFLHEIGHLLYFTNLTRAVVLDPIWLCDLLVRLLIPPNMAPTRAGVLKLSLLKDLLVIPTISPDTSSMDVDRLMHRFQHLEVSFALTYLVGLLAKFELAAPLDSQHLLVPALLPLRNSPGVVASSRQIRITPLNSVADNETDGEMELEGLLRDSDPLNCSVFTLPRGRKWTTSVPPSRPVQVKDLQDQLAQSSELATRSRRSDIFSKFAAWQNSLIPRGLRLNKPKTATSNTTTATSFFQRSDRMRCATPRGHRPTNATEPPMPQWRLRAAQRPNEVLRVYALAYVPVGFWTRLITRLLTDTDLNSVCGHLYNLATIPSELRSSLLCLEVPSSTEEGGSPVNSLHCGWSLSRQGIQLTLAGGAVPIFTLEQVGNRVSLVTASLKETEIAVEANEKTGLKDAELNESEDKNKTGSEKSALGGLNEVDYKSWDLHLLRFSTGSSEAYRERMRGVEVSAMDVKTNEIIIEPFDDFSKYCLFQLHMPSFSIFWPEYREMTNEKENSAKSWTLEPDRRILTQILTKIVHHIDCLLLDWYPDLGTRFNQSNSGEYLVHRVIPCTDCVRPPHIENSEIREAVFTLDNILSTESGSKNDIGNDSSECREKKPHVVYGVLVEELVHWLLTPARKQHDVGIDGGNESLPCPIHSDPSKGLAHYGISAPDLLFMDVREDMRVAGCRVMLERFLGRGAFGSVFAGSAFFSGPLSSSVAASTDSMLNLVKVPVGVKICSPINPEQVDIRLSDWQPYTEEEEQGTGTKGKGAEDDAGTEAKHTTSDTHQHSHPNHMGPADLRVALALYKQERRRWSFQPVESCYTAYQELRSELTVLMRVCDDSASTSGTTTGGNFSALHELPSRPQSSFRSQRRSTSRRSVRSHTRPRLFSTANSATAAMVGHHLLTCVGVVSPRPLSLLLPLAPQGSLSDWMAEMKRVYEADSIYPVHQHTLTTVVHQVGSIGWIATALAYLHRVRIVYRDLKPDNLLVWQMPPPLTTNTAGTLKERWGCTLTDPPSTANFEGVGGGGPGTVQVVLGDFGVSRWRASLDGCRGYVGTPGFMAPEVLASLGEETYSHKVDIYALGILMASIAKFQLPYYGFTNLRFQLNQHILSGGRPSIPAEIKSHCPAAYLDLMSLCWSHEPQQRPEASSIVKVTQRPLPPPTPSSLSEASGRQCWRQARLPLTVDTGFEAIHNVLLVDAVEMVTCAVIDLQGRVWIGGYSVQPEPDPEISGDAFFESTASNYIGRLVVVLETPNFTSCGLACSWTFRQGGNHGQLHYHLPPHSPLPLNFYDGGYPVALAVDGSGHLWCADSVGRLMVFSISSLSLLACLSLAKASLPSMEGDCVWMLCVGSCSVVLGLSTGWICSACLNDVDSADPAVTAPSIVIMWSFNSLRQSRRVKQPPSSNLYLCGVRVAEGLLWLGGTSSIITEFRRVDESGTWMLTATWKASIAASTGGASLTAMTKASQKSHNCGRLCDQSPAVTCITSNWSGKEGSALDRAWAYTYPDGEVVCWSVRTRTPLQSVKLDSGGENLHLFDSTSSTSSCDITSSIGSVEQLLWTPENGLLAGTSRGTLLRIRWPLLNSTIADDDSDVGDAFYGAAATASSPITAQALRLHRGQAETCFILLSASRSLGRGFVHPLRQCLAECCPDSSAGAAINANTYFLVSLFVDDGVCDVGE</sequence>
<dbReference type="InterPro" id="IPR008271">
    <property type="entry name" value="Ser/Thr_kinase_AS"/>
</dbReference>
<evidence type="ECO:0000256" key="4">
    <source>
        <dbReference type="ARBA" id="ARBA00022614"/>
    </source>
</evidence>
<evidence type="ECO:0000256" key="8">
    <source>
        <dbReference type="ARBA" id="ARBA00022777"/>
    </source>
</evidence>
<feature type="domain" description="Protein kinase" evidence="14">
    <location>
        <begin position="2122"/>
        <end position="2595"/>
    </location>
</feature>
<evidence type="ECO:0000313" key="17">
    <source>
        <dbReference type="Proteomes" id="UP000282613"/>
    </source>
</evidence>
<dbReference type="SUPFAM" id="SSF48403">
    <property type="entry name" value="Ankyrin repeat"/>
    <property type="match status" value="1"/>
</dbReference>
<name>A0A158R6K2_TAEAS</name>
<dbReference type="OrthoDB" id="10252328at2759"/>
<evidence type="ECO:0000256" key="7">
    <source>
        <dbReference type="ARBA" id="ARBA00022741"/>
    </source>
</evidence>
<dbReference type="PROSITE" id="PS51424">
    <property type="entry name" value="ROC"/>
    <property type="match status" value="1"/>
</dbReference>
<evidence type="ECO:0000313" key="18">
    <source>
        <dbReference type="WBParaSite" id="TASK_0000037501-mRNA-1"/>
    </source>
</evidence>
<feature type="region of interest" description="Disordered" evidence="12">
    <location>
        <begin position="1845"/>
        <end position="1864"/>
    </location>
</feature>
<keyword evidence="5" id="KW-0808">Transferase</keyword>
<keyword evidence="6" id="KW-0677">Repeat</keyword>
<organism evidence="18">
    <name type="scientific">Taenia asiatica</name>
    <name type="common">Asian tapeworm</name>
    <dbReference type="NCBI Taxonomy" id="60517"/>
    <lineage>
        <taxon>Eukaryota</taxon>
        <taxon>Metazoa</taxon>
        <taxon>Spiralia</taxon>
        <taxon>Lophotrochozoa</taxon>
        <taxon>Platyhelminthes</taxon>
        <taxon>Cestoda</taxon>
        <taxon>Eucestoda</taxon>
        <taxon>Cyclophyllidea</taxon>
        <taxon>Taeniidae</taxon>
        <taxon>Taenia</taxon>
    </lineage>
</organism>
<dbReference type="STRING" id="60517.A0A158R6K2"/>
<evidence type="ECO:0000256" key="1">
    <source>
        <dbReference type="ARBA" id="ARBA00001946"/>
    </source>
</evidence>
<proteinExistence type="predicted"/>
<dbReference type="Pfam" id="PF00069">
    <property type="entry name" value="Pkinase"/>
    <property type="match status" value="1"/>
</dbReference>
<dbReference type="SMART" id="SM00248">
    <property type="entry name" value="ANK"/>
    <property type="match status" value="5"/>
</dbReference>
<evidence type="ECO:0000256" key="12">
    <source>
        <dbReference type="SAM" id="MobiDB-lite"/>
    </source>
</evidence>
<dbReference type="PROSITE" id="PS51450">
    <property type="entry name" value="LRR"/>
    <property type="match status" value="2"/>
</dbReference>
<feature type="signal peptide" evidence="13">
    <location>
        <begin position="1"/>
        <end position="25"/>
    </location>
</feature>
<dbReference type="SUPFAM" id="SSF56112">
    <property type="entry name" value="Protein kinase-like (PK-like)"/>
    <property type="match status" value="1"/>
</dbReference>
<dbReference type="InterPro" id="IPR050216">
    <property type="entry name" value="LRR_domain-containing"/>
</dbReference>
<dbReference type="SMART" id="SM00369">
    <property type="entry name" value="LRR_TYP"/>
    <property type="match status" value="8"/>
</dbReference>
<feature type="region of interest" description="Disordered" evidence="12">
    <location>
        <begin position="2182"/>
        <end position="2229"/>
    </location>
</feature>
<evidence type="ECO:0000256" key="5">
    <source>
        <dbReference type="ARBA" id="ARBA00022679"/>
    </source>
</evidence>
<dbReference type="Pfam" id="PF16095">
    <property type="entry name" value="COR-A"/>
    <property type="match status" value="1"/>
</dbReference>
<evidence type="ECO:0000256" key="2">
    <source>
        <dbReference type="ARBA" id="ARBA00012513"/>
    </source>
</evidence>
<keyword evidence="4" id="KW-0433">Leucine-rich repeat</keyword>
<dbReference type="PROSITE" id="PS00108">
    <property type="entry name" value="PROTEIN_KINASE_ST"/>
    <property type="match status" value="1"/>
</dbReference>
<dbReference type="SUPFAM" id="SSF52058">
    <property type="entry name" value="L domain-like"/>
    <property type="match status" value="1"/>
</dbReference>
<dbReference type="SUPFAM" id="SSF101898">
    <property type="entry name" value="NHL repeat"/>
    <property type="match status" value="1"/>
</dbReference>
<feature type="compositionally biased region" description="Basic and acidic residues" evidence="12">
    <location>
        <begin position="2202"/>
        <end position="2221"/>
    </location>
</feature>
<evidence type="ECO:0000256" key="6">
    <source>
        <dbReference type="ARBA" id="ARBA00022737"/>
    </source>
</evidence>
<dbReference type="InterPro" id="IPR002110">
    <property type="entry name" value="Ankyrin_rpt"/>
</dbReference>
<dbReference type="PANTHER" id="PTHR48051:SF1">
    <property type="entry name" value="RAS SUPPRESSOR PROTEIN 1"/>
    <property type="match status" value="1"/>
</dbReference>
<keyword evidence="8" id="KW-0418">Kinase</keyword>
<comment type="catalytic activity">
    <reaction evidence="11">
        <text>L-seryl-[protein] + ATP = O-phospho-L-seryl-[protein] + ADP + H(+)</text>
        <dbReference type="Rhea" id="RHEA:17989"/>
        <dbReference type="Rhea" id="RHEA-COMP:9863"/>
        <dbReference type="Rhea" id="RHEA-COMP:11604"/>
        <dbReference type="ChEBI" id="CHEBI:15378"/>
        <dbReference type="ChEBI" id="CHEBI:29999"/>
        <dbReference type="ChEBI" id="CHEBI:30616"/>
        <dbReference type="ChEBI" id="CHEBI:83421"/>
        <dbReference type="ChEBI" id="CHEBI:456216"/>
        <dbReference type="EC" id="2.7.11.1"/>
    </reaction>
</comment>
<dbReference type="InterPro" id="IPR000719">
    <property type="entry name" value="Prot_kinase_dom"/>
</dbReference>
<dbReference type="InterPro" id="IPR032675">
    <property type="entry name" value="LRR_dom_sf"/>
</dbReference>
<evidence type="ECO:0000256" key="3">
    <source>
        <dbReference type="ARBA" id="ARBA00022527"/>
    </source>
</evidence>
<dbReference type="InterPro" id="IPR036770">
    <property type="entry name" value="Ankyrin_rpt-contain_sf"/>
</dbReference>
<reference evidence="16 17" key="2">
    <citation type="submission" date="2018-11" db="EMBL/GenBank/DDBJ databases">
        <authorList>
            <consortium name="Pathogen Informatics"/>
        </authorList>
    </citation>
    <scope>NUCLEOTIDE SEQUENCE [LARGE SCALE GENOMIC DNA]</scope>
</reference>
<comment type="catalytic activity">
    <reaction evidence="10">
        <text>L-threonyl-[protein] + ATP = O-phospho-L-threonyl-[protein] + ADP + H(+)</text>
        <dbReference type="Rhea" id="RHEA:46608"/>
        <dbReference type="Rhea" id="RHEA-COMP:11060"/>
        <dbReference type="Rhea" id="RHEA-COMP:11605"/>
        <dbReference type="ChEBI" id="CHEBI:15378"/>
        <dbReference type="ChEBI" id="CHEBI:30013"/>
        <dbReference type="ChEBI" id="CHEBI:30616"/>
        <dbReference type="ChEBI" id="CHEBI:61977"/>
        <dbReference type="ChEBI" id="CHEBI:456216"/>
        <dbReference type="EC" id="2.7.11.1"/>
    </reaction>
</comment>